<evidence type="ECO:0000256" key="2">
    <source>
        <dbReference type="ARBA" id="ARBA00022695"/>
    </source>
</evidence>
<protein>
    <submittedName>
        <fullName evidence="5">RNA-dependent RNA polymerase</fullName>
    </submittedName>
</protein>
<dbReference type="EMBL" id="OQ995224">
    <property type="protein sequence ID" value="WMV64376.1"/>
    <property type="molecule type" value="Genomic_RNA"/>
</dbReference>
<evidence type="ECO:0000313" key="5">
    <source>
        <dbReference type="EMBL" id="WMV64376.1"/>
    </source>
</evidence>
<dbReference type="SUPFAM" id="SSF56672">
    <property type="entry name" value="DNA/RNA polymerases"/>
    <property type="match status" value="1"/>
</dbReference>
<dbReference type="Pfam" id="PF00978">
    <property type="entry name" value="RdRP_2"/>
    <property type="match status" value="1"/>
</dbReference>
<reference evidence="5" key="2">
    <citation type="submission" date="2023-05" db="EMBL/GenBank/DDBJ databases">
        <authorList>
            <person name="Seitz J."/>
            <person name="Voegele R.T."/>
            <person name="Link T.I."/>
        </authorList>
    </citation>
    <scope>NUCLEOTIDE SEQUENCE</scope>
    <source>
        <strain evidence="5">Ufvs_1</strain>
    </source>
</reference>
<dbReference type="InterPro" id="IPR043502">
    <property type="entry name" value="DNA/RNA_pol_sf"/>
</dbReference>
<accession>A0AA51UAC0</accession>
<keyword evidence="5" id="KW-0696">RNA-directed RNA polymerase</keyword>
<dbReference type="PROSITE" id="PS50507">
    <property type="entry name" value="RDRP_SSRNA_POS"/>
    <property type="match status" value="1"/>
</dbReference>
<keyword evidence="1" id="KW-0808">Transferase</keyword>
<organism evidence="5">
    <name type="scientific">Uromyces fabae virus</name>
    <dbReference type="NCBI Taxonomy" id="3069272"/>
    <lineage>
        <taxon>Viruses</taxon>
        <taxon>Riboviria</taxon>
    </lineage>
</organism>
<keyword evidence="3" id="KW-0693">Viral RNA replication</keyword>
<evidence type="ECO:0000256" key="1">
    <source>
        <dbReference type="ARBA" id="ARBA00022679"/>
    </source>
</evidence>
<dbReference type="GO" id="GO:0006351">
    <property type="term" value="P:DNA-templated transcription"/>
    <property type="evidence" value="ECO:0007669"/>
    <property type="project" value="InterPro"/>
</dbReference>
<evidence type="ECO:0000259" key="4">
    <source>
        <dbReference type="PROSITE" id="PS50507"/>
    </source>
</evidence>
<dbReference type="GO" id="GO:0003968">
    <property type="term" value="F:RNA-directed RNA polymerase activity"/>
    <property type="evidence" value="ECO:0007669"/>
    <property type="project" value="UniProtKB-KW"/>
</dbReference>
<dbReference type="InterPro" id="IPR001788">
    <property type="entry name" value="RNA-dep_RNA_pol_alsuvir"/>
</dbReference>
<feature type="domain" description="RdRp catalytic" evidence="4">
    <location>
        <begin position="201"/>
        <end position="316"/>
    </location>
</feature>
<proteinExistence type="predicted"/>
<dbReference type="GO" id="GO:0039694">
    <property type="term" value="P:viral RNA genome replication"/>
    <property type="evidence" value="ECO:0007669"/>
    <property type="project" value="InterPro"/>
</dbReference>
<keyword evidence="2" id="KW-0548">Nucleotidyltransferase</keyword>
<dbReference type="InterPro" id="IPR007094">
    <property type="entry name" value="RNA-dir_pol_PSvirus"/>
</dbReference>
<evidence type="ECO:0000256" key="3">
    <source>
        <dbReference type="ARBA" id="ARBA00022953"/>
    </source>
</evidence>
<sequence>MLKPRNSFKPNLRTTCAPARQPTQKQAILSLNKRNWGGSSVAFPKDTRVFANEVWDYMGDTFFIPNWRGKIVEFRLEPLRPNSEDLKAWYRLQSESTKLAVMRCDEQLTAEVAQFSNDTYQFILKNQPKVALDLKPQQIMTTVQTVMFHNKEFNALFGPLVKRADERFRSLLRPNCLYNKGKNLDQIEAFINNNNTVGGDIFNLENDFGDYDRSQLAEAFSLDEVTLRNMGLDLDLLHIWMQGHYKNTNISIALGIILYLRFQRKSGDVTTAFGNTTVNMASTAWCYRLRDFKILYSLWLGDDSYIRIVNDRRLPSVVREAPSLMANMFNLEAKPLTYKYPYFCGYYILNIGSKLKLACDPIRRSVKLGRWDVKSESEFAEHWVSFGDCLRNYEDQRVQDTLGEAVRERYTYATLSGIDSLISSLYTLRKSYKEFRHFWQDSVSSTRY</sequence>
<name>A0AA51UAC0_9VIRU</name>
<dbReference type="GO" id="GO:0003723">
    <property type="term" value="F:RNA binding"/>
    <property type="evidence" value="ECO:0007669"/>
    <property type="project" value="InterPro"/>
</dbReference>
<reference evidence="5" key="1">
    <citation type="journal article" date="2023" name="Viruses">
        <title>Mycoviruses in the Rust Fungus Uromyces fabae.</title>
        <authorList>
            <person name="Seitz J.M."/>
            <person name="Voegele R.T."/>
            <person name="Link T.I."/>
        </authorList>
    </citation>
    <scope>NUCLEOTIDE SEQUENCE</scope>
    <source>
        <strain evidence="5">Ufvs_1</strain>
    </source>
</reference>